<keyword evidence="2" id="KW-0328">Glycosyltransferase</keyword>
<keyword evidence="3" id="KW-1185">Reference proteome</keyword>
<dbReference type="InterPro" id="IPR050194">
    <property type="entry name" value="Glycosyltransferase_grp1"/>
</dbReference>
<proteinExistence type="predicted"/>
<dbReference type="EMBL" id="JBHSWI010000001">
    <property type="protein sequence ID" value="MFC6644386.1"/>
    <property type="molecule type" value="Genomic_DNA"/>
</dbReference>
<feature type="domain" description="Glycosyl transferase family 1" evidence="1">
    <location>
        <begin position="1"/>
        <end position="146"/>
    </location>
</feature>
<evidence type="ECO:0000313" key="2">
    <source>
        <dbReference type="EMBL" id="MFC6644386.1"/>
    </source>
</evidence>
<name>A0ABW1Z4A7_9BACT</name>
<dbReference type="Pfam" id="PF00534">
    <property type="entry name" value="Glycos_transf_1"/>
    <property type="match status" value="1"/>
</dbReference>
<organism evidence="2 3">
    <name type="scientific">Granulicella cerasi</name>
    <dbReference type="NCBI Taxonomy" id="741063"/>
    <lineage>
        <taxon>Bacteria</taxon>
        <taxon>Pseudomonadati</taxon>
        <taxon>Acidobacteriota</taxon>
        <taxon>Terriglobia</taxon>
        <taxon>Terriglobales</taxon>
        <taxon>Acidobacteriaceae</taxon>
        <taxon>Granulicella</taxon>
    </lineage>
</organism>
<dbReference type="Gene3D" id="3.40.50.2000">
    <property type="entry name" value="Glycogen Phosphorylase B"/>
    <property type="match status" value="1"/>
</dbReference>
<dbReference type="PANTHER" id="PTHR45947:SF14">
    <property type="entry name" value="SLL1723 PROTEIN"/>
    <property type="match status" value="1"/>
</dbReference>
<accession>A0ABW1Z4A7</accession>
<sequence>MLYAGSLGIRKGIPYLLQAFQKLPYPHKKLRLAGSVSEEMKAILPTLPTDGVEFLGPLPQGELISWMQRSHLLVLPSIEDGFGMVLAQALACGCPILCSQNTGGPDLVQDGREGFIVPIRDVNSLVDRMDRLAQDRILWSEMREAGLRRVATLGGWKDYGDKWVEVLQNLIDTDNTQSNR</sequence>
<gene>
    <name evidence="2" type="ORF">ACFQBQ_02015</name>
</gene>
<dbReference type="CDD" id="cd03801">
    <property type="entry name" value="GT4_PimA-like"/>
    <property type="match status" value="1"/>
</dbReference>
<comment type="caution">
    <text evidence="2">The sequence shown here is derived from an EMBL/GenBank/DDBJ whole genome shotgun (WGS) entry which is preliminary data.</text>
</comment>
<dbReference type="GO" id="GO:0016757">
    <property type="term" value="F:glycosyltransferase activity"/>
    <property type="evidence" value="ECO:0007669"/>
    <property type="project" value="UniProtKB-KW"/>
</dbReference>
<dbReference type="SUPFAM" id="SSF53756">
    <property type="entry name" value="UDP-Glycosyltransferase/glycogen phosphorylase"/>
    <property type="match status" value="1"/>
</dbReference>
<keyword evidence="2" id="KW-0808">Transferase</keyword>
<protein>
    <submittedName>
        <fullName evidence="2">Glycosyltransferase family 4 protein</fullName>
        <ecNumber evidence="2">2.4.-.-</ecNumber>
    </submittedName>
</protein>
<dbReference type="InterPro" id="IPR001296">
    <property type="entry name" value="Glyco_trans_1"/>
</dbReference>
<evidence type="ECO:0000313" key="3">
    <source>
        <dbReference type="Proteomes" id="UP001596391"/>
    </source>
</evidence>
<dbReference type="PANTHER" id="PTHR45947">
    <property type="entry name" value="SULFOQUINOVOSYL TRANSFERASE SQD2"/>
    <property type="match status" value="1"/>
</dbReference>
<dbReference type="RefSeq" id="WP_390236374.1">
    <property type="nucleotide sequence ID" value="NZ_JBHSWI010000001.1"/>
</dbReference>
<reference evidence="3" key="1">
    <citation type="journal article" date="2019" name="Int. J. Syst. Evol. Microbiol.">
        <title>The Global Catalogue of Microorganisms (GCM) 10K type strain sequencing project: providing services to taxonomists for standard genome sequencing and annotation.</title>
        <authorList>
            <consortium name="The Broad Institute Genomics Platform"/>
            <consortium name="The Broad Institute Genome Sequencing Center for Infectious Disease"/>
            <person name="Wu L."/>
            <person name="Ma J."/>
        </authorList>
    </citation>
    <scope>NUCLEOTIDE SEQUENCE [LARGE SCALE GENOMIC DNA]</scope>
    <source>
        <strain evidence="3">CGMCC 1.16026</strain>
    </source>
</reference>
<dbReference type="EC" id="2.4.-.-" evidence="2"/>
<evidence type="ECO:0000259" key="1">
    <source>
        <dbReference type="Pfam" id="PF00534"/>
    </source>
</evidence>
<dbReference type="Proteomes" id="UP001596391">
    <property type="component" value="Unassembled WGS sequence"/>
</dbReference>